<feature type="coiled-coil region" evidence="4">
    <location>
        <begin position="215"/>
        <end position="277"/>
    </location>
</feature>
<keyword evidence="2" id="KW-0547">Nucleotide-binding</keyword>
<dbReference type="Gene3D" id="3.40.50.300">
    <property type="entry name" value="P-loop containing nucleotide triphosphate hydrolases"/>
    <property type="match status" value="2"/>
</dbReference>
<evidence type="ECO:0000256" key="2">
    <source>
        <dbReference type="ARBA" id="ARBA00022741"/>
    </source>
</evidence>
<dbReference type="Proteomes" id="UP000229371">
    <property type="component" value="Unassembled WGS sequence"/>
</dbReference>
<proteinExistence type="predicted"/>
<dbReference type="PANTHER" id="PTHR19211:SF14">
    <property type="entry name" value="ATP-BINDING CASSETTE SUB-FAMILY F MEMBER 1"/>
    <property type="match status" value="1"/>
</dbReference>
<protein>
    <recommendedName>
        <fullName evidence="5">ABC transporter domain-containing protein</fullName>
    </recommendedName>
</protein>
<dbReference type="InterPro" id="IPR027417">
    <property type="entry name" value="P-loop_NTPase"/>
</dbReference>
<dbReference type="InterPro" id="IPR050611">
    <property type="entry name" value="ABCF"/>
</dbReference>
<dbReference type="InterPro" id="IPR003593">
    <property type="entry name" value="AAA+_ATPase"/>
</dbReference>
<dbReference type="CDD" id="cd03221">
    <property type="entry name" value="ABCF_EF-3"/>
    <property type="match status" value="1"/>
</dbReference>
<keyword evidence="1" id="KW-0677">Repeat</keyword>
<sequence length="486" mass="55037">MPNNNVILRFNKVSFNYDHKKLILNEVDFSLRQGMKFALMGQNGAGKSTLFDLIFKIKYPDSGSIALEKELSVAIAKQAMPSDKMDCTIKKFFESAYDKKVYDIDHRIAEILELVHLNIASEKKIRSLSGGQQARLLLAFALIQQPDLLLLDEPTNNLDAEGLAHLTQFLVDYKKTCIVISHDAKFLNAFTHGVLYLDIFTHKIEQYVGNYFNVVKEITARIEREKSKNARLKRDIRHRKEQISFFAQKGGHLRDVARKMRERVEELEEEKVEMRQEDKTIRCFIIPCQEDISGKIVSIYSASFIQNKKVLNKKINIFLKRKTHLLLSGPNGIGKTTLLQDIVLNKPSVSCIEQGVCVGYYGQDFSCLDPKETVYCSLAKAMCDGSEQTLRSTAAGFLLSAENLKSNIGDLSEGQKGLVSFARIVLQKPGLLILDEPTNHINFRHLPVIADALNKYEGAMILVSHVPEFVKKIRIDNTLDLVKLAK</sequence>
<dbReference type="PROSITE" id="PS50893">
    <property type="entry name" value="ABC_TRANSPORTER_2"/>
    <property type="match status" value="1"/>
</dbReference>
<comment type="caution">
    <text evidence="6">The sequence shown here is derived from an EMBL/GenBank/DDBJ whole genome shotgun (WGS) entry which is preliminary data.</text>
</comment>
<evidence type="ECO:0000256" key="3">
    <source>
        <dbReference type="ARBA" id="ARBA00022840"/>
    </source>
</evidence>
<accession>A0A2M7RP38</accession>
<evidence type="ECO:0000256" key="1">
    <source>
        <dbReference type="ARBA" id="ARBA00022737"/>
    </source>
</evidence>
<dbReference type="SUPFAM" id="SSF52540">
    <property type="entry name" value="P-loop containing nucleoside triphosphate hydrolases"/>
    <property type="match status" value="2"/>
</dbReference>
<evidence type="ECO:0000256" key="4">
    <source>
        <dbReference type="SAM" id="Coils"/>
    </source>
</evidence>
<evidence type="ECO:0000313" key="7">
    <source>
        <dbReference type="Proteomes" id="UP000229371"/>
    </source>
</evidence>
<dbReference type="PANTHER" id="PTHR19211">
    <property type="entry name" value="ATP-BINDING TRANSPORT PROTEIN-RELATED"/>
    <property type="match status" value="1"/>
</dbReference>
<feature type="domain" description="ABC transporter" evidence="5">
    <location>
        <begin position="8"/>
        <end position="224"/>
    </location>
</feature>
<dbReference type="SMART" id="SM00382">
    <property type="entry name" value="AAA"/>
    <property type="match status" value="2"/>
</dbReference>
<reference evidence="7" key="1">
    <citation type="submission" date="2017-09" db="EMBL/GenBank/DDBJ databases">
        <title>Depth-based differentiation of microbial function through sediment-hosted aquifers and enrichment of novel symbionts in the deep terrestrial subsurface.</title>
        <authorList>
            <person name="Probst A.J."/>
            <person name="Ladd B."/>
            <person name="Jarett J.K."/>
            <person name="Geller-Mcgrath D.E."/>
            <person name="Sieber C.M.K."/>
            <person name="Emerson J.B."/>
            <person name="Anantharaman K."/>
            <person name="Thomas B.C."/>
            <person name="Malmstrom R."/>
            <person name="Stieglmeier M."/>
            <person name="Klingl A."/>
            <person name="Woyke T."/>
            <person name="Ryan C.M."/>
            <person name="Banfield J.F."/>
        </authorList>
    </citation>
    <scope>NUCLEOTIDE SEQUENCE [LARGE SCALE GENOMIC DNA]</scope>
</reference>
<dbReference type="EMBL" id="PFMI01000003">
    <property type="protein sequence ID" value="PIZ01259.1"/>
    <property type="molecule type" value="Genomic_DNA"/>
</dbReference>
<name>A0A2M7RP38_9BACT</name>
<keyword evidence="3" id="KW-0067">ATP-binding</keyword>
<dbReference type="AlphaFoldDB" id="A0A2M7RP38"/>
<dbReference type="GO" id="GO:0005524">
    <property type="term" value="F:ATP binding"/>
    <property type="evidence" value="ECO:0007669"/>
    <property type="project" value="UniProtKB-KW"/>
</dbReference>
<evidence type="ECO:0000259" key="5">
    <source>
        <dbReference type="PROSITE" id="PS50893"/>
    </source>
</evidence>
<gene>
    <name evidence="6" type="ORF">COY61_00080</name>
</gene>
<keyword evidence="4" id="KW-0175">Coiled coil</keyword>
<organism evidence="6 7">
    <name type="scientific">bacterium (Candidatus Gribaldobacteria) CG_4_10_14_0_8_um_filter_33_9</name>
    <dbReference type="NCBI Taxonomy" id="2014266"/>
    <lineage>
        <taxon>Bacteria</taxon>
        <taxon>Candidatus Gribaldobacteria</taxon>
    </lineage>
</organism>
<evidence type="ECO:0000313" key="6">
    <source>
        <dbReference type="EMBL" id="PIZ01259.1"/>
    </source>
</evidence>
<dbReference type="GO" id="GO:0016887">
    <property type="term" value="F:ATP hydrolysis activity"/>
    <property type="evidence" value="ECO:0007669"/>
    <property type="project" value="InterPro"/>
</dbReference>
<dbReference type="InterPro" id="IPR003439">
    <property type="entry name" value="ABC_transporter-like_ATP-bd"/>
</dbReference>
<dbReference type="Pfam" id="PF00005">
    <property type="entry name" value="ABC_tran"/>
    <property type="match status" value="2"/>
</dbReference>